<accession>A0A6A4WXI8</accession>
<dbReference type="AlphaFoldDB" id="A0A6A4WXI8"/>
<keyword evidence="4" id="KW-0539">Nucleus</keyword>
<comment type="caution">
    <text evidence="8">The sequence shown here is derived from an EMBL/GenBank/DDBJ whole genome shotgun (WGS) entry which is preliminary data.</text>
</comment>
<feature type="compositionally biased region" description="Low complexity" evidence="5">
    <location>
        <begin position="336"/>
        <end position="349"/>
    </location>
</feature>
<dbReference type="Pfam" id="PF07807">
    <property type="entry name" value="RED_C"/>
    <property type="match status" value="1"/>
</dbReference>
<gene>
    <name evidence="8" type="primary">Ik</name>
    <name evidence="8" type="ORF">FJT64_018386</name>
</gene>
<evidence type="ECO:0000256" key="2">
    <source>
        <dbReference type="ARBA" id="ARBA00006660"/>
    </source>
</evidence>
<dbReference type="InterPro" id="IPR012492">
    <property type="entry name" value="RED_C"/>
</dbReference>
<evidence type="ECO:0000256" key="4">
    <source>
        <dbReference type="ARBA" id="ARBA00023242"/>
    </source>
</evidence>
<feature type="region of interest" description="Disordered" evidence="5">
    <location>
        <begin position="37"/>
        <end position="84"/>
    </location>
</feature>
<comment type="subcellular location">
    <subcellularLocation>
        <location evidence="1">Nucleus</location>
    </subcellularLocation>
</comment>
<feature type="compositionally biased region" description="Basic residues" evidence="5">
    <location>
        <begin position="326"/>
        <end position="335"/>
    </location>
</feature>
<comment type="similarity">
    <text evidence="2">Belongs to the RED family.</text>
</comment>
<dbReference type="GO" id="GO:0005634">
    <property type="term" value="C:nucleus"/>
    <property type="evidence" value="ECO:0007669"/>
    <property type="project" value="UniProtKB-SubCell"/>
</dbReference>
<feature type="compositionally biased region" description="Basic and acidic residues" evidence="5">
    <location>
        <begin position="99"/>
        <end position="111"/>
    </location>
</feature>
<dbReference type="InterPro" id="IPR039896">
    <property type="entry name" value="Red-like"/>
</dbReference>
<name>A0A6A4WXI8_AMPAM</name>
<feature type="compositionally biased region" description="Basic and acidic residues" evidence="5">
    <location>
        <begin position="65"/>
        <end position="75"/>
    </location>
</feature>
<feature type="region of interest" description="Disordered" evidence="5">
    <location>
        <begin position="463"/>
        <end position="494"/>
    </location>
</feature>
<dbReference type="Proteomes" id="UP000440578">
    <property type="component" value="Unassembled WGS sequence"/>
</dbReference>
<evidence type="ECO:0000259" key="6">
    <source>
        <dbReference type="Pfam" id="PF07807"/>
    </source>
</evidence>
<keyword evidence="9" id="KW-1185">Reference proteome</keyword>
<feature type="domain" description="RED-like N-terminal" evidence="7">
    <location>
        <begin position="77"/>
        <end position="314"/>
    </location>
</feature>
<dbReference type="PANTHER" id="PTHR12765">
    <property type="entry name" value="RED PROTEIN IK FACTOR CYTOKINE IK"/>
    <property type="match status" value="1"/>
</dbReference>
<dbReference type="OrthoDB" id="3366823at2759"/>
<proteinExistence type="inferred from homology"/>
<dbReference type="InterPro" id="IPR012916">
    <property type="entry name" value="RED_N"/>
</dbReference>
<protein>
    <submittedName>
        <fullName evidence="8">Protein Red</fullName>
    </submittedName>
</protein>
<evidence type="ECO:0000313" key="9">
    <source>
        <dbReference type="Proteomes" id="UP000440578"/>
    </source>
</evidence>
<evidence type="ECO:0000259" key="7">
    <source>
        <dbReference type="Pfam" id="PF07808"/>
    </source>
</evidence>
<feature type="compositionally biased region" description="Low complexity" evidence="5">
    <location>
        <begin position="8"/>
        <end position="18"/>
    </location>
</feature>
<feature type="region of interest" description="Disordered" evidence="5">
    <location>
        <begin position="99"/>
        <end position="134"/>
    </location>
</feature>
<feature type="compositionally biased region" description="Basic residues" evidence="5">
    <location>
        <begin position="306"/>
        <end position="315"/>
    </location>
</feature>
<sequence>MPEKDEPFANPAAPPGAAQRVNVEATPARLTNADFRKLLMTPRAGQSGASAATPSATPASTRPEVSGKIDKAEERRKKKSYYAKLKRAEDDIMAELAKKYRDRAKERRDGDETPAPGAQPDLPSQPDESNSTASAYRAVAPDLKSGLDAAERRRQQIQESKFLGGDMEHTHLVKGLDYALLQKVRSEIQAMELEHEDELEQLADGVDASAKEHTKEEEIHFKTKLGKNVYRVLFGDKPPLRNELFLPGRTAYRIDLEDEMVDFDIPTTVVRSKADCPLVETATTLTTNDIVINKLTQILSYLRQGRHGRRIKKKGQTAGRREEGRRRGHLRRAGRLRAGAGRQRSPPRQSDSRRGDGDRQRKPRSYFDKPEEEDRRERSDRYGRERREKERDEQQQRDKEQAERDQRDRQRFEQEKGRESNWLAVDAAAAAKRNKEMGTALSGYAECYPGLDEMADAIDDSDDEADYSKMDMGNKKGPIGRWDFDTQEEVQQLT</sequence>
<dbReference type="Pfam" id="PF07808">
    <property type="entry name" value="RED_N"/>
    <property type="match status" value="1"/>
</dbReference>
<evidence type="ECO:0000256" key="1">
    <source>
        <dbReference type="ARBA" id="ARBA00004123"/>
    </source>
</evidence>
<feature type="domain" description="Protein RED C-terminal" evidence="6">
    <location>
        <begin position="444"/>
        <end position="492"/>
    </location>
</feature>
<feature type="compositionally biased region" description="Basic and acidic residues" evidence="5">
    <location>
        <begin position="350"/>
        <end position="419"/>
    </location>
</feature>
<reference evidence="8 9" key="1">
    <citation type="submission" date="2019-07" db="EMBL/GenBank/DDBJ databases">
        <title>Draft genome assembly of a fouling barnacle, Amphibalanus amphitrite (Darwin, 1854): The first reference genome for Thecostraca.</title>
        <authorList>
            <person name="Kim W."/>
        </authorList>
    </citation>
    <scope>NUCLEOTIDE SEQUENCE [LARGE SCALE GENOMIC DNA]</scope>
    <source>
        <strain evidence="8">SNU_AA5</strain>
        <tissue evidence="8">Soma without cirri and trophi</tissue>
    </source>
</reference>
<organism evidence="8 9">
    <name type="scientific">Amphibalanus amphitrite</name>
    <name type="common">Striped barnacle</name>
    <name type="synonym">Balanus amphitrite</name>
    <dbReference type="NCBI Taxonomy" id="1232801"/>
    <lineage>
        <taxon>Eukaryota</taxon>
        <taxon>Metazoa</taxon>
        <taxon>Ecdysozoa</taxon>
        <taxon>Arthropoda</taxon>
        <taxon>Crustacea</taxon>
        <taxon>Multicrustacea</taxon>
        <taxon>Cirripedia</taxon>
        <taxon>Thoracica</taxon>
        <taxon>Thoracicalcarea</taxon>
        <taxon>Balanomorpha</taxon>
        <taxon>Balanoidea</taxon>
        <taxon>Balanidae</taxon>
        <taxon>Amphibalaninae</taxon>
        <taxon>Amphibalanus</taxon>
    </lineage>
</organism>
<feature type="compositionally biased region" description="Low complexity" evidence="5">
    <location>
        <begin position="49"/>
        <end position="63"/>
    </location>
</feature>
<keyword evidence="3" id="KW-0677">Repeat</keyword>
<dbReference type="EMBL" id="VIIS01000297">
    <property type="protein sequence ID" value="KAF0310593.1"/>
    <property type="molecule type" value="Genomic_DNA"/>
</dbReference>
<feature type="region of interest" description="Disordered" evidence="5">
    <location>
        <begin position="306"/>
        <end position="421"/>
    </location>
</feature>
<evidence type="ECO:0000256" key="3">
    <source>
        <dbReference type="ARBA" id="ARBA00022737"/>
    </source>
</evidence>
<evidence type="ECO:0000313" key="8">
    <source>
        <dbReference type="EMBL" id="KAF0310593.1"/>
    </source>
</evidence>
<evidence type="ECO:0000256" key="5">
    <source>
        <dbReference type="SAM" id="MobiDB-lite"/>
    </source>
</evidence>
<feature type="region of interest" description="Disordered" evidence="5">
    <location>
        <begin position="1"/>
        <end position="25"/>
    </location>
</feature>